<reference evidence="2" key="1">
    <citation type="journal article" date="2015" name="Genome Announc.">
        <title>Draft genome sequence of the cellulolytic fungus Chaetomium globosum.</title>
        <authorList>
            <person name="Cuomo C.A."/>
            <person name="Untereiner W.A."/>
            <person name="Ma L.-J."/>
            <person name="Grabherr M."/>
            <person name="Birren B.W."/>
        </authorList>
    </citation>
    <scope>NUCLEOTIDE SEQUENCE [LARGE SCALE GENOMIC DNA]</scope>
    <source>
        <strain evidence="2">ATCC 6205 / CBS 148.51 / DSM 1962 / NBRC 6347 / NRRL 1970</strain>
    </source>
</reference>
<protein>
    <submittedName>
        <fullName evidence="1">Uncharacterized protein</fullName>
    </submittedName>
</protein>
<evidence type="ECO:0000313" key="1">
    <source>
        <dbReference type="EMBL" id="EAQ85554.1"/>
    </source>
</evidence>
<dbReference type="RefSeq" id="XP_001227495.1">
    <property type="nucleotide sequence ID" value="XM_001227494.1"/>
</dbReference>
<proteinExistence type="predicted"/>
<keyword evidence="2" id="KW-1185">Reference proteome</keyword>
<dbReference type="VEuPathDB" id="FungiDB:CHGG_09568"/>
<sequence length="101" mass="10549">MGLSNPTVQVDDSAGSIGWPVESRRTAAAQHGLPPMHTYLGRDGSVEARHSATKTHRHQTGAAVGMLACCVSVTCTCFSSLASSAVLVSRPPETRTPKSES</sequence>
<dbReference type="InParanoid" id="Q2GR36"/>
<name>Q2GR36_CHAGB</name>
<gene>
    <name evidence="1" type="ORF">CHGG_09568</name>
</gene>
<dbReference type="GeneID" id="4395090"/>
<dbReference type="EMBL" id="CH408034">
    <property type="protein sequence ID" value="EAQ85554.1"/>
    <property type="molecule type" value="Genomic_DNA"/>
</dbReference>
<accession>Q2GR36</accession>
<dbReference type="AlphaFoldDB" id="Q2GR36"/>
<organism evidence="1 2">
    <name type="scientific">Chaetomium globosum (strain ATCC 6205 / CBS 148.51 / DSM 1962 / NBRC 6347 / NRRL 1970)</name>
    <name type="common">Soil fungus</name>
    <dbReference type="NCBI Taxonomy" id="306901"/>
    <lineage>
        <taxon>Eukaryota</taxon>
        <taxon>Fungi</taxon>
        <taxon>Dikarya</taxon>
        <taxon>Ascomycota</taxon>
        <taxon>Pezizomycotina</taxon>
        <taxon>Sordariomycetes</taxon>
        <taxon>Sordariomycetidae</taxon>
        <taxon>Sordariales</taxon>
        <taxon>Chaetomiaceae</taxon>
        <taxon>Chaetomium</taxon>
    </lineage>
</organism>
<evidence type="ECO:0000313" key="2">
    <source>
        <dbReference type="Proteomes" id="UP000001056"/>
    </source>
</evidence>
<dbReference type="Proteomes" id="UP000001056">
    <property type="component" value="Unassembled WGS sequence"/>
</dbReference>
<dbReference type="HOGENOM" id="CLU_2291367_0_0_1"/>